<gene>
    <name evidence="2" type="ORF">EDC19_1596</name>
</gene>
<keyword evidence="3" id="KW-1185">Reference proteome</keyword>
<reference evidence="2 3" key="1">
    <citation type="submission" date="2019-03" db="EMBL/GenBank/DDBJ databases">
        <title>Genomic Encyclopedia of Type Strains, Phase IV (KMG-IV): sequencing the most valuable type-strain genomes for metagenomic binning, comparative biology and taxonomic classification.</title>
        <authorList>
            <person name="Goeker M."/>
        </authorList>
    </citation>
    <scope>NUCLEOTIDE SEQUENCE [LARGE SCALE GENOMIC DNA]</scope>
    <source>
        <strain evidence="2 3">DSM 24176</strain>
    </source>
</reference>
<dbReference type="RefSeq" id="WP_132282308.1">
    <property type="nucleotide sequence ID" value="NZ_SMGQ01000012.1"/>
</dbReference>
<name>A0A4R1MTV0_9FIRM</name>
<evidence type="ECO:0000313" key="3">
    <source>
        <dbReference type="Proteomes" id="UP000294545"/>
    </source>
</evidence>
<dbReference type="InterPro" id="IPR042267">
    <property type="entry name" value="VTC_sf"/>
</dbReference>
<dbReference type="Gene3D" id="3.20.100.30">
    <property type="entry name" value="VTC, catalytic tunnel domain"/>
    <property type="match status" value="1"/>
</dbReference>
<evidence type="ECO:0000313" key="2">
    <source>
        <dbReference type="EMBL" id="TCK93403.1"/>
    </source>
</evidence>
<feature type="domain" description="VTC" evidence="1">
    <location>
        <begin position="7"/>
        <end position="232"/>
    </location>
</feature>
<evidence type="ECO:0000259" key="1">
    <source>
        <dbReference type="Pfam" id="PF09359"/>
    </source>
</evidence>
<protein>
    <submittedName>
        <fullName evidence="2">VTC domain-containing protein</fullName>
    </submittedName>
</protein>
<proteinExistence type="predicted"/>
<dbReference type="OrthoDB" id="185578at2"/>
<sequence length="246" mass="29594">MAKEIFNRYELKFLINEEVYAELINELEPYMVKDSYGDQDGYYTISNIYYDTEDNLFNYEKLKRQPFRQKVRLRTYNIPSLDCPSFLEIKKKHNGVVNKRRTVMALNEAYDFLNNDYKNEDIIKFNTSNHQILKEVLFLKNFYKLVPKVSLSYERQAFHAKEDKDLRITFDKNIRRRLENLRLEYGSEGEVYIRPDVFVFEIKVSEKLPLWLVKILSKYRCWMQSFSKYSTSQSGTDIISIPKKII</sequence>
<comment type="caution">
    <text evidence="2">The sequence shown here is derived from an EMBL/GenBank/DDBJ whole genome shotgun (WGS) entry which is preliminary data.</text>
</comment>
<dbReference type="Proteomes" id="UP000294545">
    <property type="component" value="Unassembled WGS sequence"/>
</dbReference>
<dbReference type="EMBL" id="SMGQ01000012">
    <property type="protein sequence ID" value="TCK93403.1"/>
    <property type="molecule type" value="Genomic_DNA"/>
</dbReference>
<dbReference type="InterPro" id="IPR018966">
    <property type="entry name" value="VTC_domain"/>
</dbReference>
<dbReference type="Pfam" id="PF09359">
    <property type="entry name" value="VTC"/>
    <property type="match status" value="1"/>
</dbReference>
<dbReference type="CDD" id="cd07750">
    <property type="entry name" value="PolyPPase_VTC_like"/>
    <property type="match status" value="1"/>
</dbReference>
<organism evidence="2 3">
    <name type="scientific">Natranaerovirga hydrolytica</name>
    <dbReference type="NCBI Taxonomy" id="680378"/>
    <lineage>
        <taxon>Bacteria</taxon>
        <taxon>Bacillati</taxon>
        <taxon>Bacillota</taxon>
        <taxon>Clostridia</taxon>
        <taxon>Lachnospirales</taxon>
        <taxon>Natranaerovirgaceae</taxon>
        <taxon>Natranaerovirga</taxon>
    </lineage>
</organism>
<accession>A0A4R1MTV0</accession>
<dbReference type="AlphaFoldDB" id="A0A4R1MTV0"/>
<dbReference type="GO" id="GO:0006799">
    <property type="term" value="P:polyphosphate biosynthetic process"/>
    <property type="evidence" value="ECO:0007669"/>
    <property type="project" value="UniProtKB-ARBA"/>
</dbReference>